<protein>
    <submittedName>
        <fullName evidence="12">Zinc protease</fullName>
    </submittedName>
</protein>
<keyword evidence="13" id="KW-1185">Reference proteome</keyword>
<keyword evidence="5" id="KW-0378">Hydrolase</keyword>
<sequence length="444" mass="49783">MRNWLAGLCLSVIGATSALADDMVTSFTLENGMDVVVIEDHRAPVVVHMVWYRAGSADEKPGVSGVAHFLEHLLFKGTKNMAPGEFSATVARNGGSDNAFTSYDYTAYFQRVASDRLELMMKMESDRMVNLQLDKEDILTERDVIIEERNQRIENNPSALFREQHDAAQYLNHRYGVPIIGWQHEMVDLSLFDALDYYKTYYAPNNAILVVAGDVTPDEVRSLAEKYYEPIPANPDLPERARPQEPRQLAERRVYYEDPRVAQPYLQRSYLAPERDSGDQETAAALTILADVLGDGTTSILNDKLQFDTRTAVYTGAYYGGTSLDDTTFNLTVVPAPGVTLEQAETAMDQVIEDFLEEGLDSERLERIKTRIRASEIYARDDVSAIANRYGRGLTQGLTVEDIQAWPDILQAVTEEDIMTAARELFAQDNNSVTGYITAKEVTQ</sequence>
<gene>
    <name evidence="12" type="ORF">XM53_05925</name>
</gene>
<keyword evidence="4" id="KW-0479">Metal-binding</keyword>
<dbReference type="EMBL" id="LAXJ01000004">
    <property type="protein sequence ID" value="KRS13598.1"/>
    <property type="molecule type" value="Genomic_DNA"/>
</dbReference>
<organism evidence="12 13">
    <name type="scientific">Roseovarius atlanticus</name>
    <dbReference type="NCBI Taxonomy" id="1641875"/>
    <lineage>
        <taxon>Bacteria</taxon>
        <taxon>Pseudomonadati</taxon>
        <taxon>Pseudomonadota</taxon>
        <taxon>Alphaproteobacteria</taxon>
        <taxon>Rhodobacterales</taxon>
        <taxon>Roseobacteraceae</taxon>
        <taxon>Roseovarius</taxon>
    </lineage>
</organism>
<evidence type="ECO:0000256" key="5">
    <source>
        <dbReference type="ARBA" id="ARBA00022801"/>
    </source>
</evidence>
<feature type="domain" description="Peptidase M16 N-terminal" evidence="10">
    <location>
        <begin position="35"/>
        <end position="180"/>
    </location>
</feature>
<dbReference type="Pfam" id="PF05193">
    <property type="entry name" value="Peptidase_M16_C"/>
    <property type="match status" value="1"/>
</dbReference>
<accession>A0A0T5NXP8</accession>
<keyword evidence="3 12" id="KW-0645">Protease</keyword>
<dbReference type="InterPro" id="IPR007863">
    <property type="entry name" value="Peptidase_M16_C"/>
</dbReference>
<reference evidence="12 13" key="1">
    <citation type="submission" date="2015-04" db="EMBL/GenBank/DDBJ databases">
        <title>The draft genome sequence of Roseovarius sp.R12b.</title>
        <authorList>
            <person name="Li G."/>
            <person name="Lai Q."/>
            <person name="Shao Z."/>
            <person name="Yan P."/>
        </authorList>
    </citation>
    <scope>NUCLEOTIDE SEQUENCE [LARGE SCALE GENOMIC DNA]</scope>
    <source>
        <strain evidence="12 13">R12B</strain>
    </source>
</reference>
<comment type="cofactor">
    <cofactor evidence="1">
        <name>Zn(2+)</name>
        <dbReference type="ChEBI" id="CHEBI:29105"/>
    </cofactor>
</comment>
<dbReference type="GO" id="GO:0046872">
    <property type="term" value="F:metal ion binding"/>
    <property type="evidence" value="ECO:0007669"/>
    <property type="project" value="UniProtKB-KW"/>
</dbReference>
<comment type="caution">
    <text evidence="12">The sequence shown here is derived from an EMBL/GenBank/DDBJ whole genome shotgun (WGS) entry which is preliminary data.</text>
</comment>
<dbReference type="InterPro" id="IPR050626">
    <property type="entry name" value="Peptidase_M16"/>
</dbReference>
<keyword evidence="7" id="KW-0482">Metalloprotease</keyword>
<evidence type="ECO:0000256" key="6">
    <source>
        <dbReference type="ARBA" id="ARBA00022833"/>
    </source>
</evidence>
<evidence type="ECO:0000256" key="4">
    <source>
        <dbReference type="ARBA" id="ARBA00022723"/>
    </source>
</evidence>
<keyword evidence="9" id="KW-0732">Signal</keyword>
<dbReference type="Gene3D" id="3.30.830.10">
    <property type="entry name" value="Metalloenzyme, LuxS/M16 peptidase-like"/>
    <property type="match status" value="2"/>
</dbReference>
<feature type="chain" id="PRO_5006664028" evidence="9">
    <location>
        <begin position="21"/>
        <end position="444"/>
    </location>
</feature>
<dbReference type="PROSITE" id="PS00143">
    <property type="entry name" value="INSULINASE"/>
    <property type="match status" value="1"/>
</dbReference>
<dbReference type="RefSeq" id="WP_057791308.1">
    <property type="nucleotide sequence ID" value="NZ_LAXJ01000004.1"/>
</dbReference>
<name>A0A0T5NXP8_9RHOB</name>
<proteinExistence type="inferred from homology"/>
<dbReference type="PANTHER" id="PTHR43690">
    <property type="entry name" value="NARDILYSIN"/>
    <property type="match status" value="1"/>
</dbReference>
<comment type="similarity">
    <text evidence="2 8">Belongs to the peptidase M16 family.</text>
</comment>
<dbReference type="Proteomes" id="UP000051295">
    <property type="component" value="Unassembled WGS sequence"/>
</dbReference>
<dbReference type="AlphaFoldDB" id="A0A0T5NXP8"/>
<evidence type="ECO:0000256" key="9">
    <source>
        <dbReference type="SAM" id="SignalP"/>
    </source>
</evidence>
<dbReference type="GO" id="GO:0004222">
    <property type="term" value="F:metalloendopeptidase activity"/>
    <property type="evidence" value="ECO:0007669"/>
    <property type="project" value="InterPro"/>
</dbReference>
<dbReference type="InterPro" id="IPR001431">
    <property type="entry name" value="Pept_M16_Zn_BS"/>
</dbReference>
<evidence type="ECO:0000256" key="1">
    <source>
        <dbReference type="ARBA" id="ARBA00001947"/>
    </source>
</evidence>
<evidence type="ECO:0000313" key="13">
    <source>
        <dbReference type="Proteomes" id="UP000051295"/>
    </source>
</evidence>
<dbReference type="InterPro" id="IPR011765">
    <property type="entry name" value="Pept_M16_N"/>
</dbReference>
<evidence type="ECO:0000259" key="11">
    <source>
        <dbReference type="Pfam" id="PF05193"/>
    </source>
</evidence>
<feature type="signal peptide" evidence="9">
    <location>
        <begin position="1"/>
        <end position="20"/>
    </location>
</feature>
<evidence type="ECO:0000313" key="12">
    <source>
        <dbReference type="EMBL" id="KRS13598.1"/>
    </source>
</evidence>
<evidence type="ECO:0000256" key="7">
    <source>
        <dbReference type="ARBA" id="ARBA00023049"/>
    </source>
</evidence>
<feature type="domain" description="Peptidase M16 C-terminal" evidence="11">
    <location>
        <begin position="191"/>
        <end position="371"/>
    </location>
</feature>
<evidence type="ECO:0000256" key="8">
    <source>
        <dbReference type="RuleBase" id="RU004447"/>
    </source>
</evidence>
<dbReference type="STRING" id="1641875.XM53_05925"/>
<evidence type="ECO:0000256" key="2">
    <source>
        <dbReference type="ARBA" id="ARBA00007261"/>
    </source>
</evidence>
<evidence type="ECO:0000259" key="10">
    <source>
        <dbReference type="Pfam" id="PF00675"/>
    </source>
</evidence>
<keyword evidence="6" id="KW-0862">Zinc</keyword>
<evidence type="ECO:0000256" key="3">
    <source>
        <dbReference type="ARBA" id="ARBA00022670"/>
    </source>
</evidence>
<dbReference type="OrthoDB" id="9811314at2"/>
<dbReference type="Pfam" id="PF00675">
    <property type="entry name" value="Peptidase_M16"/>
    <property type="match status" value="1"/>
</dbReference>
<dbReference type="SUPFAM" id="SSF63411">
    <property type="entry name" value="LuxS/MPP-like metallohydrolase"/>
    <property type="match status" value="2"/>
</dbReference>
<dbReference type="GO" id="GO:0006508">
    <property type="term" value="P:proteolysis"/>
    <property type="evidence" value="ECO:0007669"/>
    <property type="project" value="UniProtKB-KW"/>
</dbReference>
<dbReference type="PANTHER" id="PTHR43690:SF17">
    <property type="entry name" value="PROTEIN YHJJ"/>
    <property type="match status" value="1"/>
</dbReference>
<dbReference type="InterPro" id="IPR011249">
    <property type="entry name" value="Metalloenz_LuxS/M16"/>
</dbReference>
<dbReference type="PATRIC" id="fig|1641875.4.peg.3492"/>